<keyword evidence="7 13" id="KW-0720">Serine protease</keyword>
<dbReference type="CDD" id="cd00190">
    <property type="entry name" value="Tryp_SPc"/>
    <property type="match status" value="1"/>
</dbReference>
<evidence type="ECO:0000256" key="10">
    <source>
        <dbReference type="ARBA" id="ARBA00024195"/>
    </source>
</evidence>
<evidence type="ECO:0000256" key="13">
    <source>
        <dbReference type="RuleBase" id="RU363034"/>
    </source>
</evidence>
<comment type="catalytic activity">
    <reaction evidence="11">
        <text>Preferential cleavage: Arg-|-Xaa, Lys-|-Xaa.</text>
        <dbReference type="EC" id="3.4.21.4"/>
    </reaction>
</comment>
<dbReference type="EMBL" id="ATLV01024147">
    <property type="status" value="NOT_ANNOTATED_CDS"/>
    <property type="molecule type" value="Genomic_DNA"/>
</dbReference>
<dbReference type="Gene3D" id="2.40.10.10">
    <property type="entry name" value="Trypsin-like serine proteases"/>
    <property type="match status" value="2"/>
</dbReference>
<dbReference type="GO" id="GO:0006508">
    <property type="term" value="P:proteolysis"/>
    <property type="evidence" value="ECO:0007669"/>
    <property type="project" value="UniProtKB-KW"/>
</dbReference>
<dbReference type="InterPro" id="IPR018114">
    <property type="entry name" value="TRYPSIN_HIS"/>
</dbReference>
<dbReference type="EMBL" id="KE525350">
    <property type="protein sequence ID" value="KFB50837.1"/>
    <property type="molecule type" value="Genomic_DNA"/>
</dbReference>
<dbReference type="VEuPathDB" id="VectorBase:ASIC019011"/>
<dbReference type="Pfam" id="PF00089">
    <property type="entry name" value="Trypsin"/>
    <property type="match status" value="2"/>
</dbReference>
<evidence type="ECO:0000256" key="2">
    <source>
        <dbReference type="ARBA" id="ARBA00022525"/>
    </source>
</evidence>
<reference evidence="17" key="2">
    <citation type="submission" date="2020-05" db="UniProtKB">
        <authorList>
            <consortium name="EnsemblMetazoa"/>
        </authorList>
    </citation>
    <scope>IDENTIFICATION</scope>
</reference>
<comment type="subcellular location">
    <subcellularLocation>
        <location evidence="1">Secreted</location>
        <location evidence="1">Extracellular space</location>
    </subcellularLocation>
</comment>
<dbReference type="Proteomes" id="UP000030765">
    <property type="component" value="Unassembled WGS sequence"/>
</dbReference>
<evidence type="ECO:0000256" key="6">
    <source>
        <dbReference type="ARBA" id="ARBA00022801"/>
    </source>
</evidence>
<evidence type="ECO:0000259" key="15">
    <source>
        <dbReference type="PROSITE" id="PS50240"/>
    </source>
</evidence>
<dbReference type="EnsemblMetazoa" id="ASIC019011-RA">
    <property type="protein sequence ID" value="ASIC019011-PA"/>
    <property type="gene ID" value="ASIC019011"/>
</dbReference>
<proteinExistence type="inferred from homology"/>
<gene>
    <name evidence="16" type="ORF">ZHAS_00019011</name>
</gene>
<dbReference type="InterPro" id="IPR001254">
    <property type="entry name" value="Trypsin_dom"/>
</dbReference>
<evidence type="ECO:0000313" key="18">
    <source>
        <dbReference type="Proteomes" id="UP000030765"/>
    </source>
</evidence>
<dbReference type="InterPro" id="IPR050430">
    <property type="entry name" value="Peptidase_S1"/>
</dbReference>
<organism evidence="16">
    <name type="scientific">Anopheles sinensis</name>
    <name type="common">Mosquito</name>
    <dbReference type="NCBI Taxonomy" id="74873"/>
    <lineage>
        <taxon>Eukaryota</taxon>
        <taxon>Metazoa</taxon>
        <taxon>Ecdysozoa</taxon>
        <taxon>Arthropoda</taxon>
        <taxon>Hexapoda</taxon>
        <taxon>Insecta</taxon>
        <taxon>Pterygota</taxon>
        <taxon>Neoptera</taxon>
        <taxon>Endopterygota</taxon>
        <taxon>Diptera</taxon>
        <taxon>Nematocera</taxon>
        <taxon>Culicoidea</taxon>
        <taxon>Culicidae</taxon>
        <taxon>Anophelinae</taxon>
        <taxon>Anopheles</taxon>
    </lineage>
</organism>
<dbReference type="FunFam" id="2.40.10.10:FF:000036">
    <property type="entry name" value="Trypsin beta"/>
    <property type="match status" value="1"/>
</dbReference>
<dbReference type="OMA" id="WIANGTQ"/>
<sequence length="239" mass="26620">MFHKISLFLIYGSIFIKSLRGVASEDTDAFPDASWRVIGGTDAVEGSAPYQVSLQRFGKHFCGGSIVGDRWVLTAAHCTREFEHPLYANDIALIRLSSGVTYDEHVKRIDYSAQHVPENATVTLVGWGYYSYEGNRRRLSTILQTIDLRTVTLDTCRQQYRDTPLGDYIDVGHLCTFTMKGEGACKGDSGGALIWEGKQVALVNLGVPCARGYPDVHARISYYHDWIRTTIANNSEGDE</sequence>
<keyword evidence="4 14" id="KW-0732">Signal</keyword>
<evidence type="ECO:0000256" key="14">
    <source>
        <dbReference type="SAM" id="SignalP"/>
    </source>
</evidence>
<evidence type="ECO:0000256" key="5">
    <source>
        <dbReference type="ARBA" id="ARBA00022757"/>
    </source>
</evidence>
<accession>A0A084WKU3</accession>
<comment type="similarity">
    <text evidence="10">Belongs to the peptidase S1 family. CLIP subfamily.</text>
</comment>
<evidence type="ECO:0000256" key="11">
    <source>
        <dbReference type="ARBA" id="ARBA00036320"/>
    </source>
</evidence>
<evidence type="ECO:0000313" key="17">
    <source>
        <dbReference type="EnsemblMetazoa" id="ASIC019011-PA"/>
    </source>
</evidence>
<dbReference type="PROSITE" id="PS50240">
    <property type="entry name" value="TRYPSIN_DOM"/>
    <property type="match status" value="1"/>
</dbReference>
<dbReference type="SUPFAM" id="SSF50494">
    <property type="entry name" value="Trypsin-like serine proteases"/>
    <property type="match status" value="1"/>
</dbReference>
<evidence type="ECO:0000256" key="7">
    <source>
        <dbReference type="ARBA" id="ARBA00022825"/>
    </source>
</evidence>
<keyword evidence="18" id="KW-1185">Reference proteome</keyword>
<feature type="chain" id="PRO_5010760022" description="trypsin" evidence="14">
    <location>
        <begin position="25"/>
        <end position="239"/>
    </location>
</feature>
<evidence type="ECO:0000256" key="12">
    <source>
        <dbReference type="ARBA" id="ARBA00038868"/>
    </source>
</evidence>
<evidence type="ECO:0000256" key="1">
    <source>
        <dbReference type="ARBA" id="ARBA00004239"/>
    </source>
</evidence>
<dbReference type="InterPro" id="IPR043504">
    <property type="entry name" value="Peptidase_S1_PA_chymotrypsin"/>
</dbReference>
<keyword evidence="9" id="KW-1015">Disulfide bond</keyword>
<dbReference type="PANTHER" id="PTHR24276:SF97">
    <property type="entry name" value="GH13245P2-RELATED"/>
    <property type="match status" value="1"/>
</dbReference>
<dbReference type="EC" id="3.4.21.4" evidence="12"/>
<feature type="domain" description="Peptidase S1" evidence="15">
    <location>
        <begin position="37"/>
        <end position="232"/>
    </location>
</feature>
<keyword evidence="3 13" id="KW-0645">Protease</keyword>
<protein>
    <recommendedName>
        <fullName evidence="12">trypsin</fullName>
        <ecNumber evidence="12">3.4.21.4</ecNumber>
    </recommendedName>
</protein>
<feature type="signal peptide" evidence="14">
    <location>
        <begin position="1"/>
        <end position="24"/>
    </location>
</feature>
<dbReference type="PROSITE" id="PS00134">
    <property type="entry name" value="TRYPSIN_HIS"/>
    <property type="match status" value="1"/>
</dbReference>
<keyword evidence="8" id="KW-0865">Zymogen</keyword>
<evidence type="ECO:0000313" key="16">
    <source>
        <dbReference type="EMBL" id="KFB50837.1"/>
    </source>
</evidence>
<keyword evidence="6 13" id="KW-0378">Hydrolase</keyword>
<dbReference type="PRINTS" id="PR00722">
    <property type="entry name" value="CHYMOTRYPSIN"/>
</dbReference>
<dbReference type="AlphaFoldDB" id="A0A084WKU3"/>
<dbReference type="GO" id="GO:0007586">
    <property type="term" value="P:digestion"/>
    <property type="evidence" value="ECO:0007669"/>
    <property type="project" value="UniProtKB-KW"/>
</dbReference>
<dbReference type="SMART" id="SM00020">
    <property type="entry name" value="Tryp_SPc"/>
    <property type="match status" value="1"/>
</dbReference>
<dbReference type="VEuPathDB" id="VectorBase:ASIS015093"/>
<evidence type="ECO:0000256" key="9">
    <source>
        <dbReference type="ARBA" id="ARBA00023157"/>
    </source>
</evidence>
<dbReference type="STRING" id="74873.A0A084WKU3"/>
<evidence type="ECO:0000256" key="8">
    <source>
        <dbReference type="ARBA" id="ARBA00023145"/>
    </source>
</evidence>
<evidence type="ECO:0000256" key="3">
    <source>
        <dbReference type="ARBA" id="ARBA00022670"/>
    </source>
</evidence>
<dbReference type="InterPro" id="IPR033116">
    <property type="entry name" value="TRYPSIN_SER"/>
</dbReference>
<keyword evidence="5" id="KW-0222">Digestion</keyword>
<evidence type="ECO:0000256" key="4">
    <source>
        <dbReference type="ARBA" id="ARBA00022729"/>
    </source>
</evidence>
<dbReference type="GO" id="GO:0004252">
    <property type="term" value="F:serine-type endopeptidase activity"/>
    <property type="evidence" value="ECO:0007669"/>
    <property type="project" value="InterPro"/>
</dbReference>
<dbReference type="PANTHER" id="PTHR24276">
    <property type="entry name" value="POLYSERASE-RELATED"/>
    <property type="match status" value="1"/>
</dbReference>
<dbReference type="GO" id="GO:0005576">
    <property type="term" value="C:extracellular region"/>
    <property type="evidence" value="ECO:0007669"/>
    <property type="project" value="UniProtKB-SubCell"/>
</dbReference>
<name>A0A084WKU3_ANOSI</name>
<dbReference type="PROSITE" id="PS00135">
    <property type="entry name" value="TRYPSIN_SER"/>
    <property type="match status" value="1"/>
</dbReference>
<dbReference type="OrthoDB" id="8440449at2759"/>
<dbReference type="InterPro" id="IPR009003">
    <property type="entry name" value="Peptidase_S1_PA"/>
</dbReference>
<reference evidence="16 18" key="1">
    <citation type="journal article" date="2014" name="BMC Genomics">
        <title>Genome sequence of Anopheles sinensis provides insight into genetics basis of mosquito competence for malaria parasites.</title>
        <authorList>
            <person name="Zhou D."/>
            <person name="Zhang D."/>
            <person name="Ding G."/>
            <person name="Shi L."/>
            <person name="Hou Q."/>
            <person name="Ye Y."/>
            <person name="Xu Y."/>
            <person name="Zhou H."/>
            <person name="Xiong C."/>
            <person name="Li S."/>
            <person name="Yu J."/>
            <person name="Hong S."/>
            <person name="Yu X."/>
            <person name="Zou P."/>
            <person name="Chen C."/>
            <person name="Chang X."/>
            <person name="Wang W."/>
            <person name="Lv Y."/>
            <person name="Sun Y."/>
            <person name="Ma L."/>
            <person name="Shen B."/>
            <person name="Zhu C."/>
        </authorList>
    </citation>
    <scope>NUCLEOTIDE SEQUENCE [LARGE SCALE GENOMIC DNA]</scope>
</reference>
<keyword evidence="2" id="KW-0964">Secreted</keyword>
<dbReference type="InterPro" id="IPR001314">
    <property type="entry name" value="Peptidase_S1A"/>
</dbReference>